<evidence type="ECO:0000256" key="1">
    <source>
        <dbReference type="ARBA" id="ARBA00022505"/>
    </source>
</evidence>
<comment type="cofactor">
    <cofactor evidence="5">
        <name>Mo-molybdopterin</name>
        <dbReference type="ChEBI" id="CHEBI:71302"/>
    </cofactor>
    <text evidence="5">Binds 1 Mo-molybdopterin (Mo-MPT) cofactor per subunit.</text>
</comment>
<comment type="catalytic activity">
    <reaction evidence="5">
        <text>L-methionyl-[protein] + a quinone + H2O = L-methionyl-(S)-S-oxide-[protein] + a quinol</text>
        <dbReference type="Rhea" id="RHEA:51292"/>
        <dbReference type="Rhea" id="RHEA-COMP:12313"/>
        <dbReference type="Rhea" id="RHEA-COMP:12315"/>
        <dbReference type="ChEBI" id="CHEBI:15377"/>
        <dbReference type="ChEBI" id="CHEBI:16044"/>
        <dbReference type="ChEBI" id="CHEBI:24646"/>
        <dbReference type="ChEBI" id="CHEBI:44120"/>
        <dbReference type="ChEBI" id="CHEBI:132124"/>
    </reaction>
</comment>
<accession>A0A377J8P9</accession>
<keyword evidence="1 5" id="KW-0500">Molybdenum</keyword>
<dbReference type="Proteomes" id="UP000254512">
    <property type="component" value="Unassembled WGS sequence"/>
</dbReference>
<feature type="binding site" evidence="5">
    <location>
        <position position="185"/>
    </location>
    <ligand>
        <name>Mo-molybdopterin</name>
        <dbReference type="ChEBI" id="CHEBI:71302"/>
    </ligand>
</feature>
<feature type="binding site" evidence="5">
    <location>
        <position position="150"/>
    </location>
    <ligand>
        <name>Mo-molybdopterin</name>
        <dbReference type="ChEBI" id="CHEBI:71302"/>
    </ligand>
    <ligandPart>
        <name>Mo</name>
        <dbReference type="ChEBI" id="CHEBI:28685"/>
    </ligandPart>
</feature>
<comment type="similarity">
    <text evidence="5">Belongs to the MsrP family.</text>
</comment>
<dbReference type="RefSeq" id="WP_005502462.1">
    <property type="nucleotide sequence ID" value="NZ_CABMOB010000001.1"/>
</dbReference>
<dbReference type="AlphaFoldDB" id="A0A377J8P9"/>
<evidence type="ECO:0000256" key="3">
    <source>
        <dbReference type="ARBA" id="ARBA00022729"/>
    </source>
</evidence>
<dbReference type="Gene3D" id="3.90.420.10">
    <property type="entry name" value="Oxidoreductase, molybdopterin-binding domain"/>
    <property type="match status" value="1"/>
</dbReference>
<reference evidence="7 8" key="1">
    <citation type="submission" date="2018-06" db="EMBL/GenBank/DDBJ databases">
        <authorList>
            <consortium name="Pathogen Informatics"/>
            <person name="Doyle S."/>
        </authorList>
    </citation>
    <scope>NUCLEOTIDE SEQUENCE [LARGE SCALE GENOMIC DNA]</scope>
    <source>
        <strain evidence="7 8">NCTC11645</strain>
    </source>
</reference>
<name>A0A377J8P9_GRIHO</name>
<dbReference type="GO" id="GO:0030091">
    <property type="term" value="P:protein repair"/>
    <property type="evidence" value="ECO:0007669"/>
    <property type="project" value="UniProtKB-UniRule"/>
</dbReference>
<dbReference type="KEGG" id="gho:AL542_02200"/>
<keyword evidence="4 5" id="KW-0560">Oxidoreductase</keyword>
<keyword evidence="3 5" id="KW-0732">Signal</keyword>
<dbReference type="InterPro" id="IPR036374">
    <property type="entry name" value="OxRdtase_Mopterin-bd_sf"/>
</dbReference>
<dbReference type="EC" id="1.8.5.-" evidence="5"/>
<dbReference type="STRING" id="673.AL542_02200"/>
<dbReference type="PANTHER" id="PTHR43032">
    <property type="entry name" value="PROTEIN-METHIONINE-SULFOXIDE REDUCTASE"/>
    <property type="match status" value="1"/>
</dbReference>
<dbReference type="GO" id="GO:0046872">
    <property type="term" value="F:metal ion binding"/>
    <property type="evidence" value="ECO:0007669"/>
    <property type="project" value="UniProtKB-KW"/>
</dbReference>
<proteinExistence type="inferred from homology"/>
<dbReference type="Pfam" id="PF00174">
    <property type="entry name" value="Oxidored_molyb"/>
    <property type="match status" value="1"/>
</dbReference>
<evidence type="ECO:0000256" key="5">
    <source>
        <dbReference type="HAMAP-Rule" id="MF_01206"/>
    </source>
</evidence>
<evidence type="ECO:0000256" key="2">
    <source>
        <dbReference type="ARBA" id="ARBA00022723"/>
    </source>
</evidence>
<feature type="binding site" evidence="5">
    <location>
        <begin position="253"/>
        <end position="255"/>
    </location>
    <ligand>
        <name>Mo-molybdopterin</name>
        <dbReference type="ChEBI" id="CHEBI:71302"/>
    </ligand>
</feature>
<feature type="binding site" evidence="5">
    <location>
        <position position="242"/>
    </location>
    <ligand>
        <name>Mo-molybdopterin</name>
        <dbReference type="ChEBI" id="CHEBI:71302"/>
    </ligand>
</feature>
<feature type="binding site" evidence="5">
    <location>
        <begin position="95"/>
        <end position="96"/>
    </location>
    <ligand>
        <name>Mo-molybdopterin</name>
        <dbReference type="ChEBI" id="CHEBI:71302"/>
    </ligand>
</feature>
<dbReference type="InterPro" id="IPR000572">
    <property type="entry name" value="OxRdtase_Mopterin-bd_dom"/>
</dbReference>
<dbReference type="HAMAP" id="MF_01206">
    <property type="entry name" value="MsrP"/>
    <property type="match status" value="1"/>
</dbReference>
<feature type="binding site" evidence="5">
    <location>
        <position position="92"/>
    </location>
    <ligand>
        <name>Mo-molybdopterin</name>
        <dbReference type="ChEBI" id="CHEBI:71302"/>
    </ligand>
</feature>
<keyword evidence="2 5" id="KW-0479">Metal-binding</keyword>
<feature type="binding site" evidence="5">
    <location>
        <position position="237"/>
    </location>
    <ligand>
        <name>Mo-molybdopterin</name>
        <dbReference type="ChEBI" id="CHEBI:71302"/>
    </ligand>
</feature>
<dbReference type="EMBL" id="UGHD01000003">
    <property type="protein sequence ID" value="STO98679.1"/>
    <property type="molecule type" value="Genomic_DNA"/>
</dbReference>
<dbReference type="GO" id="GO:0043546">
    <property type="term" value="F:molybdopterin cofactor binding"/>
    <property type="evidence" value="ECO:0007669"/>
    <property type="project" value="UniProtKB-UniRule"/>
</dbReference>
<dbReference type="InterPro" id="IPR022867">
    <property type="entry name" value="MsrP"/>
</dbReference>
<comment type="catalytic activity">
    <reaction evidence="5">
        <text>L-methionyl-[protein] + a quinone + H2O = L-methionyl-(R)-S-oxide-[protein] + a quinol</text>
        <dbReference type="Rhea" id="RHEA:51296"/>
        <dbReference type="Rhea" id="RHEA-COMP:12313"/>
        <dbReference type="Rhea" id="RHEA-COMP:12314"/>
        <dbReference type="ChEBI" id="CHEBI:15377"/>
        <dbReference type="ChEBI" id="CHEBI:16044"/>
        <dbReference type="ChEBI" id="CHEBI:24646"/>
        <dbReference type="ChEBI" id="CHEBI:45764"/>
        <dbReference type="ChEBI" id="CHEBI:132124"/>
    </reaction>
</comment>
<dbReference type="GeneID" id="58894695"/>
<gene>
    <name evidence="7" type="primary">yedY</name>
    <name evidence="5" type="synonym">msrP</name>
    <name evidence="7" type="ORF">NCTC11645_03667</name>
</gene>
<protein>
    <recommendedName>
        <fullName evidence="5">Protein-methionine-sulfoxide reductase catalytic subunit MsrP</fullName>
        <ecNumber evidence="5">1.8.5.-</ecNumber>
    </recommendedName>
</protein>
<organism evidence="7 8">
    <name type="scientific">Grimontia hollisae</name>
    <name type="common">Vibrio hollisae</name>
    <dbReference type="NCBI Taxonomy" id="673"/>
    <lineage>
        <taxon>Bacteria</taxon>
        <taxon>Pseudomonadati</taxon>
        <taxon>Pseudomonadota</taxon>
        <taxon>Gammaproteobacteria</taxon>
        <taxon>Vibrionales</taxon>
        <taxon>Vibrionaceae</taxon>
        <taxon>Grimontia</taxon>
    </lineage>
</organism>
<evidence type="ECO:0000313" key="7">
    <source>
        <dbReference type="EMBL" id="STO98679.1"/>
    </source>
</evidence>
<dbReference type="PANTHER" id="PTHR43032:SF3">
    <property type="entry name" value="PROTEIN-METHIONINE-SULFOXIDE REDUCTASE CATALYTIC SUBUNIT MSRP"/>
    <property type="match status" value="1"/>
</dbReference>
<evidence type="ECO:0000259" key="6">
    <source>
        <dbReference type="Pfam" id="PF00174"/>
    </source>
</evidence>
<dbReference type="GO" id="GO:0016672">
    <property type="term" value="F:oxidoreductase activity, acting on a sulfur group of donors, quinone or similar compound as acceptor"/>
    <property type="evidence" value="ECO:0007669"/>
    <property type="project" value="UniProtKB-UniRule"/>
</dbReference>
<evidence type="ECO:0000256" key="4">
    <source>
        <dbReference type="ARBA" id="ARBA00023002"/>
    </source>
</evidence>
<evidence type="ECO:0000313" key="8">
    <source>
        <dbReference type="Proteomes" id="UP000254512"/>
    </source>
</evidence>
<comment type="function">
    <text evidence="5">Part of the MsrPQ system that repairs oxidized periplasmic proteins containing methionine sulfoxide residues (Met-O), using respiratory chain electrons. Thus protects these proteins from oxidative-stress damage caused by reactive species of oxygen and chlorine generated by the host defense mechanisms. MsrPQ is essential for the maintenance of envelope integrity under bleach stress, rescuing a wide series of structurally unrelated periplasmic proteins from methionine oxidation. The catalytic subunit MsrP is non-stereospecific, being able to reduce both (R-) and (S-) diastereoisomers of methionine sulfoxide.</text>
</comment>
<comment type="subunit">
    <text evidence="5">Heterodimer of a catalytic subunit (MsrP) and a heme-binding subunit (MsrQ).</text>
</comment>
<sequence length="338" mass="37968">MLIRVPKKSEIKENELTPESIYKSRREILKKLGIVTASLPFAAQSQANIFDVFGGDNKSEAGSFVRSPLVAKTTPYGKGLEATPESKVLTYNNFYEFGAGKGDPVENSQHFAVNPWTLEVSGLVNKPMKLSYDDLLKKYPLEDRFYRMRCVEAWSMNIPWVGFSLAALLKDADPMGSAKYVAFETLYDPEQMPGQRSRFVGGGIDYPYVEGLRLDEAMNPLTLLSVGLYGQTLAPQNGAPIRLVVPWKYGFKSIKSIVKIHLLEAQPPTTWNLLAPHEYGFYANVNPQVDHPRWSQASERFIGEGSIFSSRRKPTAMFNGYGEEVAHLYSNMDLRANY</sequence>
<dbReference type="NCBIfam" id="NF003767">
    <property type="entry name" value="PRK05363.1"/>
    <property type="match status" value="1"/>
</dbReference>
<feature type="domain" description="Oxidoreductase molybdopterin-binding" evidence="6">
    <location>
        <begin position="112"/>
        <end position="271"/>
    </location>
</feature>
<dbReference type="SUPFAM" id="SSF56524">
    <property type="entry name" value="Oxidoreductase molybdopterin-binding domain"/>
    <property type="match status" value="1"/>
</dbReference>